<protein>
    <submittedName>
        <fullName evidence="2">Calcineurin-like phosphoesterase superfamily domain containing protein</fullName>
    </submittedName>
</protein>
<dbReference type="OrthoDB" id="9813918at2"/>
<dbReference type="PANTHER" id="PTHR42850:SF2">
    <property type="entry name" value="BLL5683 PROTEIN"/>
    <property type="match status" value="1"/>
</dbReference>
<reference evidence="2 3" key="1">
    <citation type="journal article" date="2013" name="Genome Announc.">
        <title>Draft genome sequences for three mercury-methylating, sulfate-reducing bacteria.</title>
        <authorList>
            <person name="Brown S.D."/>
            <person name="Hurt R.A.Jr."/>
            <person name="Gilmour C.C."/>
            <person name="Elias D.A."/>
        </authorList>
    </citation>
    <scope>NUCLEOTIDE SEQUENCE [LARGE SCALE GENOMIC DNA]</scope>
    <source>
        <strain evidence="2 3">DSM 16529</strain>
    </source>
</reference>
<feature type="domain" description="Calcineurin-like phosphoesterase" evidence="1">
    <location>
        <begin position="1"/>
        <end position="153"/>
    </location>
</feature>
<evidence type="ECO:0000259" key="1">
    <source>
        <dbReference type="Pfam" id="PF00149"/>
    </source>
</evidence>
<gene>
    <name evidence="2" type="ORF">dsat_0756</name>
</gene>
<comment type="caution">
    <text evidence="2">The sequence shown here is derived from an EMBL/GenBank/DDBJ whole genome shotgun (WGS) entry which is preliminary data.</text>
</comment>
<organism evidence="2 3">
    <name type="scientific">Alkalidesulfovibrio alkalitolerans DSM 16529</name>
    <dbReference type="NCBI Taxonomy" id="1121439"/>
    <lineage>
        <taxon>Bacteria</taxon>
        <taxon>Pseudomonadati</taxon>
        <taxon>Thermodesulfobacteriota</taxon>
        <taxon>Desulfovibrionia</taxon>
        <taxon>Desulfovibrionales</taxon>
        <taxon>Desulfovibrionaceae</taxon>
        <taxon>Alkalidesulfovibrio</taxon>
    </lineage>
</organism>
<dbReference type="Proteomes" id="UP000014975">
    <property type="component" value="Unassembled WGS sequence"/>
</dbReference>
<dbReference type="GO" id="GO:0005737">
    <property type="term" value="C:cytoplasm"/>
    <property type="evidence" value="ECO:0007669"/>
    <property type="project" value="TreeGrafter"/>
</dbReference>
<dbReference type="InterPro" id="IPR029052">
    <property type="entry name" value="Metallo-depent_PP-like"/>
</dbReference>
<dbReference type="PATRIC" id="fig|1121439.3.peg.2117"/>
<dbReference type="InterPro" id="IPR004843">
    <property type="entry name" value="Calcineurin-like_PHP"/>
</dbReference>
<proteinExistence type="predicted"/>
<dbReference type="PANTHER" id="PTHR42850">
    <property type="entry name" value="METALLOPHOSPHOESTERASE"/>
    <property type="match status" value="1"/>
</dbReference>
<dbReference type="Pfam" id="PF00149">
    <property type="entry name" value="Metallophos"/>
    <property type="match status" value="1"/>
</dbReference>
<dbReference type="Gene3D" id="3.60.21.10">
    <property type="match status" value="1"/>
</dbReference>
<dbReference type="EMBL" id="ATHI01000027">
    <property type="protein sequence ID" value="EPR32404.1"/>
    <property type="molecule type" value="Genomic_DNA"/>
</dbReference>
<accession>S7UF10</accession>
<evidence type="ECO:0000313" key="2">
    <source>
        <dbReference type="EMBL" id="EPR32404.1"/>
    </source>
</evidence>
<dbReference type="CDD" id="cd00838">
    <property type="entry name" value="MPP_superfamily"/>
    <property type="match status" value="1"/>
</dbReference>
<name>S7UF10_9BACT</name>
<evidence type="ECO:0000313" key="3">
    <source>
        <dbReference type="Proteomes" id="UP000014975"/>
    </source>
</evidence>
<sequence>MRRAVLSDIHGNLGALRSVLRDVERAGADEIITLGDNVGYGPDPDEVVQELAARGATSCLGNHEQALLFTDEAMSLNPHALHALERTRELLSPQSLEEISRMPRVVIRGGARFVHGAPPDLVTTYLFQFSREGRLEELFGRFPEELCFCGHTHELRIFTFDGGEVRRYRPEPGVFHLAPDVRHIINCGSVGQPRDGDRRAKWVLWDHQARTVDFRFVEYDIDPVARRILARGLPRMYADRLYG</sequence>
<dbReference type="InterPro" id="IPR011152">
    <property type="entry name" value="Pesterase_MJ0912"/>
</dbReference>
<dbReference type="SUPFAM" id="SSF56300">
    <property type="entry name" value="Metallo-dependent phosphatases"/>
    <property type="match status" value="1"/>
</dbReference>
<dbReference type="STRING" id="1121439.dsat_0756"/>
<dbReference type="PIRSF" id="PIRSF000883">
    <property type="entry name" value="Pesterase_MJ0912"/>
    <property type="match status" value="1"/>
</dbReference>
<dbReference type="eggNOG" id="COG0639">
    <property type="taxonomic scope" value="Bacteria"/>
</dbReference>
<keyword evidence="3" id="KW-1185">Reference proteome</keyword>
<dbReference type="InterPro" id="IPR050126">
    <property type="entry name" value="Ap4A_hydrolase"/>
</dbReference>
<dbReference type="AlphaFoldDB" id="S7UF10"/>
<dbReference type="GO" id="GO:0016791">
    <property type="term" value="F:phosphatase activity"/>
    <property type="evidence" value="ECO:0007669"/>
    <property type="project" value="TreeGrafter"/>
</dbReference>
<dbReference type="RefSeq" id="WP_020887453.1">
    <property type="nucleotide sequence ID" value="NZ_ATHI01000027.1"/>
</dbReference>